<accession>A0A371IP70</accession>
<evidence type="ECO:0000313" key="12">
    <source>
        <dbReference type="Proteomes" id="UP000319424"/>
    </source>
</evidence>
<evidence type="ECO:0000313" key="9">
    <source>
        <dbReference type="EMBL" id="RDY22281.1"/>
    </source>
</evidence>
<dbReference type="GO" id="GO:0005886">
    <property type="term" value="C:plasma membrane"/>
    <property type="evidence" value="ECO:0007669"/>
    <property type="project" value="UniProtKB-SubCell"/>
</dbReference>
<feature type="transmembrane region" description="Helical" evidence="7">
    <location>
        <begin position="189"/>
        <end position="216"/>
    </location>
</feature>
<feature type="transmembrane region" description="Helical" evidence="7">
    <location>
        <begin position="73"/>
        <end position="94"/>
    </location>
</feature>
<keyword evidence="11" id="KW-1185">Reference proteome</keyword>
<dbReference type="GO" id="GO:0009267">
    <property type="term" value="P:cellular response to starvation"/>
    <property type="evidence" value="ECO:0007669"/>
    <property type="project" value="InterPro"/>
</dbReference>
<feature type="transmembrane region" description="Helical" evidence="7">
    <location>
        <begin position="125"/>
        <end position="143"/>
    </location>
</feature>
<evidence type="ECO:0000256" key="7">
    <source>
        <dbReference type="SAM" id="Phobius"/>
    </source>
</evidence>
<dbReference type="InterPro" id="IPR003706">
    <property type="entry name" value="CstA_N"/>
</dbReference>
<dbReference type="InterPro" id="IPR051605">
    <property type="entry name" value="CstA"/>
</dbReference>
<evidence type="ECO:0000256" key="2">
    <source>
        <dbReference type="ARBA" id="ARBA00007755"/>
    </source>
</evidence>
<dbReference type="Proteomes" id="UP000093352">
    <property type="component" value="Unassembled WGS sequence"/>
</dbReference>
<feature type="domain" description="CstA N-terminal" evidence="8">
    <location>
        <begin position="299"/>
        <end position="443"/>
    </location>
</feature>
<evidence type="ECO:0000256" key="3">
    <source>
        <dbReference type="ARBA" id="ARBA00022475"/>
    </source>
</evidence>
<feature type="transmembrane region" description="Helical" evidence="7">
    <location>
        <begin position="275"/>
        <end position="300"/>
    </location>
</feature>
<reference evidence="9 11" key="1">
    <citation type="journal article" date="2016" name="Genome Announc.">
        <title>Draft Genome Sequence of Criibacterium bergeronii gen. nov., sp. nov., Strain CCRI-22567T, Isolated from a Vaginal Sample from a Woman with Bacterial Vaginosis.</title>
        <authorList>
            <person name="Maheux A.F."/>
            <person name="Berube E."/>
            <person name="Boudreau D.K."/>
            <person name="Raymond F."/>
            <person name="Corbeil J."/>
            <person name="Roy P.H."/>
            <person name="Boissinot M."/>
            <person name="Omar R.F."/>
        </authorList>
    </citation>
    <scope>NUCLEOTIDE SEQUENCE [LARGE SCALE GENOMIC DNA]</scope>
    <source>
        <strain evidence="9 11">CCRI-22567</strain>
    </source>
</reference>
<feature type="transmembrane region" description="Helical" evidence="7">
    <location>
        <begin position="471"/>
        <end position="492"/>
    </location>
</feature>
<dbReference type="Proteomes" id="UP000319424">
    <property type="component" value="Unassembled WGS sequence"/>
</dbReference>
<name>A0A371IP70_9FIRM</name>
<sequence>MVLFLIGIAILIVGGYLYGNYVDKVFGPDDRPTPANTKADGVDYVVMRSWKNELVELLNIAGTGPVLGPIQGILFGPIAFLTIPIGCVLAGSVHDYFIGMISMRNGGAQIPNLINKYLGPGVKKFYNVVITLLLLLTGVVFVYTPGDLIVGDIMKKDASSSIIWVVYGFIFLYYLLATLFPIDAIIGRIYPIFGAFLIISALGIFGGILLSGGAGLHALTQSPLLGLFDIHPTGQMFIPAFFITVACGIMSGFHGSQATLISRTVGNEREGKKTFYNMMLAEGFIAMCWAGGAIVLFNLLAQTKGAEAFATGATPMVGIISRHFMGNVGGLLAIVGVIVLPITSGDTCFRSLRLIFAEQFNIDQRKAKNRLMLSSLIFIPAILILFFAKSNKGGFNLLWRYFGFTNQFVAVFALAFITVYLKTHGKNYLMTLIPGAFYSFIVMSFISHAPIGLNLESLLGLQQAGAPDVYSVSYVVGIIFAVLFVIGTLKIADKRKELILKEDK</sequence>
<gene>
    <name evidence="9" type="ORF">BBG48_000770</name>
    <name evidence="10" type="ORF">FL857_01460</name>
</gene>
<dbReference type="PANTHER" id="PTHR30252:SF4">
    <property type="entry name" value="CARBON STARVATION"/>
    <property type="match status" value="1"/>
</dbReference>
<feature type="domain" description="CstA N-terminal" evidence="8">
    <location>
        <begin position="169"/>
        <end position="288"/>
    </location>
</feature>
<comment type="subcellular location">
    <subcellularLocation>
        <location evidence="1">Cell membrane</location>
        <topology evidence="1">Multi-pass membrane protein</topology>
    </subcellularLocation>
</comment>
<organism evidence="9 11">
    <name type="scientific">Criibacterium bergeronii</name>
    <dbReference type="NCBI Taxonomy" id="1871336"/>
    <lineage>
        <taxon>Bacteria</taxon>
        <taxon>Bacillati</taxon>
        <taxon>Bacillota</taxon>
        <taxon>Clostridia</taxon>
        <taxon>Peptostreptococcales</taxon>
        <taxon>Filifactoraceae</taxon>
        <taxon>Criibacterium</taxon>
    </lineage>
</organism>
<feature type="domain" description="CstA N-terminal" evidence="8">
    <location>
        <begin position="1"/>
        <end position="142"/>
    </location>
</feature>
<keyword evidence="5 7" id="KW-1133">Transmembrane helix</keyword>
<dbReference type="EMBL" id="MBEW02000001">
    <property type="protein sequence ID" value="RDY22281.1"/>
    <property type="molecule type" value="Genomic_DNA"/>
</dbReference>
<feature type="transmembrane region" description="Helical" evidence="7">
    <location>
        <begin position="428"/>
        <end position="451"/>
    </location>
</feature>
<feature type="transmembrane region" description="Helical" evidence="7">
    <location>
        <begin position="371"/>
        <end position="389"/>
    </location>
</feature>
<evidence type="ECO:0000256" key="5">
    <source>
        <dbReference type="ARBA" id="ARBA00022989"/>
    </source>
</evidence>
<dbReference type="PANTHER" id="PTHR30252">
    <property type="entry name" value="INNER MEMBRANE PEPTIDE TRANSPORTER"/>
    <property type="match status" value="1"/>
</dbReference>
<comment type="caution">
    <text evidence="9">The sequence shown here is derived from an EMBL/GenBank/DDBJ whole genome shotgun (WGS) entry which is preliminary data.</text>
</comment>
<dbReference type="AlphaFoldDB" id="A0A371IP70"/>
<evidence type="ECO:0000256" key="6">
    <source>
        <dbReference type="ARBA" id="ARBA00023136"/>
    </source>
</evidence>
<feature type="transmembrane region" description="Helical" evidence="7">
    <location>
        <begin position="236"/>
        <end position="254"/>
    </location>
</feature>
<dbReference type="EMBL" id="VJXW01000001">
    <property type="protein sequence ID" value="TRW28777.1"/>
    <property type="molecule type" value="Genomic_DNA"/>
</dbReference>
<evidence type="ECO:0000256" key="1">
    <source>
        <dbReference type="ARBA" id="ARBA00004651"/>
    </source>
</evidence>
<dbReference type="Pfam" id="PF02554">
    <property type="entry name" value="CstA"/>
    <property type="match status" value="3"/>
</dbReference>
<evidence type="ECO:0000259" key="8">
    <source>
        <dbReference type="Pfam" id="PF02554"/>
    </source>
</evidence>
<feature type="transmembrane region" description="Helical" evidence="7">
    <location>
        <begin position="163"/>
        <end position="182"/>
    </location>
</feature>
<keyword evidence="6 7" id="KW-0472">Membrane</keyword>
<reference evidence="9" key="2">
    <citation type="submission" date="2018-07" db="EMBL/GenBank/DDBJ databases">
        <authorList>
            <person name="Quirk P.G."/>
            <person name="Krulwich T.A."/>
        </authorList>
    </citation>
    <scope>NUCLEOTIDE SEQUENCE</scope>
    <source>
        <strain evidence="9">CCRI-22567</strain>
    </source>
</reference>
<dbReference type="RefSeq" id="WP_068911666.1">
    <property type="nucleotide sequence ID" value="NZ_MBEW02000001.1"/>
</dbReference>
<feature type="transmembrane region" description="Helical" evidence="7">
    <location>
        <begin position="401"/>
        <end position="421"/>
    </location>
</feature>
<dbReference type="STRING" id="1871336.BBG48_01060"/>
<proteinExistence type="inferred from homology"/>
<evidence type="ECO:0000256" key="4">
    <source>
        <dbReference type="ARBA" id="ARBA00022692"/>
    </source>
</evidence>
<reference evidence="10 12" key="3">
    <citation type="submission" date="2019-07" db="EMBL/GenBank/DDBJ databases">
        <title>Criibacterium bergeronii gen. nov., sp. nov. isolated from human clinical samples.</title>
        <authorList>
            <person name="Maheux A.F."/>
            <person name="Boudreau D.K."/>
            <person name="Berube E."/>
            <person name="Brodeur S."/>
            <person name="Bernard K.A."/>
            <person name="Abed J.Y."/>
            <person name="Ducrey E."/>
            <person name="Guay E.F."/>
            <person name="Raymond F."/>
            <person name="Corbeil J."/>
            <person name="Domingo M.-C."/>
            <person name="Roy P.H."/>
            <person name="Boissinot M."/>
            <person name="Tocheva E.I."/>
            <person name="Omar R.F."/>
        </authorList>
    </citation>
    <scope>NUCLEOTIDE SEQUENCE [LARGE SCALE GENOMIC DNA]</scope>
    <source>
        <strain evidence="10 12">CCRI-24246</strain>
    </source>
</reference>
<keyword evidence="4 7" id="KW-0812">Transmembrane</keyword>
<dbReference type="OrthoDB" id="9761224at2"/>
<feature type="transmembrane region" description="Helical" evidence="7">
    <location>
        <begin position="320"/>
        <end position="343"/>
    </location>
</feature>
<comment type="similarity">
    <text evidence="2">Belongs to the peptide transporter carbon starvation (CstA) (TC 2.A.114) family.</text>
</comment>
<evidence type="ECO:0000313" key="10">
    <source>
        <dbReference type="EMBL" id="TRW28777.1"/>
    </source>
</evidence>
<protein>
    <submittedName>
        <fullName evidence="9">Carbon starvation protein A</fullName>
    </submittedName>
</protein>
<keyword evidence="3" id="KW-1003">Cell membrane</keyword>
<evidence type="ECO:0000313" key="11">
    <source>
        <dbReference type="Proteomes" id="UP000093352"/>
    </source>
</evidence>